<dbReference type="InterPro" id="IPR043129">
    <property type="entry name" value="ATPase_NBD"/>
</dbReference>
<proteinExistence type="predicted"/>
<organism evidence="2 3">
    <name type="scientific">Aurantiacibacter zhengii</name>
    <dbReference type="NCBI Taxonomy" id="2307003"/>
    <lineage>
        <taxon>Bacteria</taxon>
        <taxon>Pseudomonadati</taxon>
        <taxon>Pseudomonadota</taxon>
        <taxon>Alphaproteobacteria</taxon>
        <taxon>Sphingomonadales</taxon>
        <taxon>Erythrobacteraceae</taxon>
        <taxon>Aurantiacibacter</taxon>
    </lineage>
</organism>
<protein>
    <submittedName>
        <fullName evidence="2">Ppx/GppA family phosphatase</fullName>
    </submittedName>
</protein>
<dbReference type="InterPro" id="IPR050273">
    <property type="entry name" value="GppA/Ppx_hydrolase"/>
</dbReference>
<reference evidence="2 3" key="1">
    <citation type="submission" date="2018-08" db="EMBL/GenBank/DDBJ databases">
        <title>Erythrobacter zhengii sp.nov., a bacterium isolated from deep-sea sediment.</title>
        <authorList>
            <person name="Fang C."/>
            <person name="Wu Y.-H."/>
            <person name="Sun C."/>
            <person name="Wang H."/>
            <person name="Cheng H."/>
            <person name="Meng F.-X."/>
            <person name="Wang C.-S."/>
            <person name="Xu X.-W."/>
        </authorList>
    </citation>
    <scope>NUCLEOTIDE SEQUENCE [LARGE SCALE GENOMIC DNA]</scope>
    <source>
        <strain evidence="2 3">V18</strain>
    </source>
</reference>
<comment type="caution">
    <text evidence="2">The sequence shown here is derived from an EMBL/GenBank/DDBJ whole genome shotgun (WGS) entry which is preliminary data.</text>
</comment>
<evidence type="ECO:0000259" key="1">
    <source>
        <dbReference type="Pfam" id="PF02541"/>
    </source>
</evidence>
<sequence>MTATFASQRAKNAIRPQRAVIDIGSNTVRLVVYSGPQRAPDVWLNEKVTARLGRDLASSGKMPEEAIALAMRGLARFATILKDIEVTDVRTVATAAVRDAKNGPQFVQIVEALGLKVEVLSGEEEARISACGVIGAFPGAEGVVADLGGGSLELVAIGNGEATHGVSLPLGTLRLPALRENGTKGFNKAIKAELAKADWAKVHPGPLFMVGGTWRALAAFAMHKAKYPLTDPQAFTLSVAEADKAARKIARMDPEKLTGIPGISSSRAEGLPCAAAMLRPLLQSLKPEGLVFSSWGLREGVLYSGLADGAQKLDPLLAAVSHFTEPRGASQTMATLIAAWTSDAARSRGNGSERLRLAAIMLSLAQWRLEPNMRLKHSTDWALDKRWLGLTHKGRAMLAAALRGANGQLAPMPELEALASEEALHEATAWGLAFRLCRRLGAGSRISLMSSKLTREGDELRLWLEPGRAQLVSEQVETELARLAAWLGCEGIVEA</sequence>
<evidence type="ECO:0000313" key="3">
    <source>
        <dbReference type="Proteomes" id="UP000286576"/>
    </source>
</evidence>
<gene>
    <name evidence="2" type="ORF">D2V07_11465</name>
</gene>
<dbReference type="AlphaFoldDB" id="A0A418NSL3"/>
<dbReference type="CDD" id="cd24052">
    <property type="entry name" value="ASKHA_NBD_HpPPX-GppA-like"/>
    <property type="match status" value="1"/>
</dbReference>
<dbReference type="OrthoDB" id="3698573at2"/>
<dbReference type="GO" id="GO:0016462">
    <property type="term" value="F:pyrophosphatase activity"/>
    <property type="evidence" value="ECO:0007669"/>
    <property type="project" value="TreeGrafter"/>
</dbReference>
<dbReference type="InterPro" id="IPR003695">
    <property type="entry name" value="Ppx_GppA_N"/>
</dbReference>
<feature type="domain" description="Ppx/GppA phosphatase N-terminal" evidence="1">
    <location>
        <begin position="40"/>
        <end position="306"/>
    </location>
</feature>
<dbReference type="PANTHER" id="PTHR30005:SF0">
    <property type="entry name" value="RETROGRADE REGULATION PROTEIN 2"/>
    <property type="match status" value="1"/>
</dbReference>
<dbReference type="Gene3D" id="1.10.3210.10">
    <property type="entry name" value="Hypothetical protein af1432"/>
    <property type="match status" value="1"/>
</dbReference>
<name>A0A418NSL3_9SPHN</name>
<accession>A0A418NSL3</accession>
<dbReference type="SUPFAM" id="SSF53067">
    <property type="entry name" value="Actin-like ATPase domain"/>
    <property type="match status" value="2"/>
</dbReference>
<dbReference type="RefSeq" id="WP_119587108.1">
    <property type="nucleotide sequence ID" value="NZ_CAWODQ010000024.1"/>
</dbReference>
<dbReference type="Gene3D" id="3.30.420.40">
    <property type="match status" value="1"/>
</dbReference>
<evidence type="ECO:0000313" key="2">
    <source>
        <dbReference type="EMBL" id="RIV85915.1"/>
    </source>
</evidence>
<dbReference type="Proteomes" id="UP000286576">
    <property type="component" value="Unassembled WGS sequence"/>
</dbReference>
<dbReference type="PANTHER" id="PTHR30005">
    <property type="entry name" value="EXOPOLYPHOSPHATASE"/>
    <property type="match status" value="1"/>
</dbReference>
<keyword evidence="3" id="KW-1185">Reference proteome</keyword>
<dbReference type="Gene3D" id="3.30.420.150">
    <property type="entry name" value="Exopolyphosphatase. Domain 2"/>
    <property type="match status" value="1"/>
</dbReference>
<dbReference type="EMBL" id="QXFL01000004">
    <property type="protein sequence ID" value="RIV85915.1"/>
    <property type="molecule type" value="Genomic_DNA"/>
</dbReference>
<dbReference type="Pfam" id="PF02541">
    <property type="entry name" value="Ppx-GppA"/>
    <property type="match status" value="1"/>
</dbReference>